<dbReference type="InterPro" id="IPR000403">
    <property type="entry name" value="PI3/4_kinase_cat_dom"/>
</dbReference>
<evidence type="ECO:0000259" key="19">
    <source>
        <dbReference type="PROSITE" id="PS51547"/>
    </source>
</evidence>
<feature type="domain" description="PI3K/PI4K catalytic" evidence="15">
    <location>
        <begin position="1563"/>
        <end position="1837"/>
    </location>
</feature>
<evidence type="ECO:0000256" key="10">
    <source>
        <dbReference type="ARBA" id="ARBA00023985"/>
    </source>
</evidence>
<dbReference type="InterPro" id="IPR006935">
    <property type="entry name" value="Helicase/UvrB_N"/>
</dbReference>
<dbReference type="PROSITE" id="PS00916">
    <property type="entry name" value="PI3_4_KINASE_2"/>
    <property type="match status" value="1"/>
</dbReference>
<evidence type="ECO:0000256" key="2">
    <source>
        <dbReference type="ARBA" id="ARBA00004481"/>
    </source>
</evidence>
<dbReference type="GO" id="GO:0034271">
    <property type="term" value="C:phosphatidylinositol 3-kinase complex, class III, type I"/>
    <property type="evidence" value="ECO:0007669"/>
    <property type="project" value="TreeGrafter"/>
</dbReference>
<dbReference type="PANTHER" id="PTHR10048">
    <property type="entry name" value="PHOSPHATIDYLINOSITOL KINASE"/>
    <property type="match status" value="1"/>
</dbReference>
<dbReference type="Gene3D" id="3.30.1010.10">
    <property type="entry name" value="Phosphatidylinositol 3-kinase Catalytic Subunit, Chain A, domain 4"/>
    <property type="match status" value="1"/>
</dbReference>
<dbReference type="InterPro" id="IPR014001">
    <property type="entry name" value="Helicase_ATP-bd"/>
</dbReference>
<dbReference type="PROSITE" id="PS51192">
    <property type="entry name" value="HELICASE_ATP_BIND_1"/>
    <property type="match status" value="1"/>
</dbReference>
<evidence type="ECO:0000313" key="21">
    <source>
        <dbReference type="Proteomes" id="UP000697127"/>
    </source>
</evidence>
<dbReference type="GO" id="GO:0003677">
    <property type="term" value="F:DNA binding"/>
    <property type="evidence" value="ECO:0007669"/>
    <property type="project" value="InterPro"/>
</dbReference>
<evidence type="ECO:0000256" key="14">
    <source>
        <dbReference type="ARBA" id="ARBA00077947"/>
    </source>
</evidence>
<dbReference type="InterPro" id="IPR042236">
    <property type="entry name" value="PI3K_accessory_sf"/>
</dbReference>
<feature type="domain" description="PIK helical" evidence="18">
    <location>
        <begin position="1109"/>
        <end position="1415"/>
    </location>
</feature>
<evidence type="ECO:0000256" key="11">
    <source>
        <dbReference type="ARBA" id="ARBA00041128"/>
    </source>
</evidence>
<feature type="domain" description="Helicase ATP-binding" evidence="16">
    <location>
        <begin position="114"/>
        <end position="294"/>
    </location>
</feature>
<dbReference type="InterPro" id="IPR057756">
    <property type="entry name" value="PI3-kinase_type3/VPS34_cat"/>
</dbReference>
<dbReference type="GO" id="GO:0034272">
    <property type="term" value="C:phosphatidylinositol 3-kinase complex, class III, type II"/>
    <property type="evidence" value="ECO:0007669"/>
    <property type="project" value="TreeGrafter"/>
</dbReference>
<feature type="domain" description="Helicase C-terminal" evidence="17">
    <location>
        <begin position="354"/>
        <end position="498"/>
    </location>
</feature>
<dbReference type="GO" id="GO:0010008">
    <property type="term" value="C:endosome membrane"/>
    <property type="evidence" value="ECO:0007669"/>
    <property type="project" value="UniProtKB-SubCell"/>
</dbReference>
<dbReference type="Pfam" id="PF00454">
    <property type="entry name" value="PI3_PI4_kinase"/>
    <property type="match status" value="1"/>
</dbReference>
<keyword evidence="21" id="KW-1185">Reference proteome</keyword>
<evidence type="ECO:0000259" key="17">
    <source>
        <dbReference type="PROSITE" id="PS51194"/>
    </source>
</evidence>
<dbReference type="SMART" id="SM00487">
    <property type="entry name" value="DEXDc"/>
    <property type="match status" value="1"/>
</dbReference>
<dbReference type="CDD" id="cd18799">
    <property type="entry name" value="SF2_C_EcoAI-like"/>
    <property type="match status" value="1"/>
</dbReference>
<sequence>MFKGILRCGKITIREYPIKCVHLSKLRRFHVLNVSQQVDVSNTVLFQTPGSHTIKQKTEEVKQIQNDVESNEESVDINAGGDEDNIECQPKLNPSDVIALRAYQKECIKTIVDTLSTQKTHKIAISIATGGGKTVIFSMAIPEILKLSRFKNDTANGILILVHRRELATQTIKTLQKLKIFDDDRIFLDMGKNKIDPNRTFNDSRPFVVVGSVPTLARADCSRLMNYDIERFKAVIVDECHHSVSDSYIALFEKLKCSKQNKDENGPFLLGFTATMGRADKVPLKKVFDKIVFQKHIAALIEENHLCDFDWLRVELGLNLQDVEIQGSDFQTNSLAKHINTPEINKIALMTYFKFKDKYPQNTKSVLIFCVNVAHMQSVSEIFRANGINAQYVSGETKSSERDNIVNDFKNGKIPVLINCGVFTEGTDIPNIDTIFLLRPTKSKPLLIQMVGRGLRLSDEKEKLLVVDFVDNKSIGLSLDSTLNGKSDAIKLLCFGGVDNNGFGNRNRDELLPGDVKYIKFNNYKGIEMLYNEEKKSKSMPYQLLKNMKNLNYLDNTPVWTQVKYNAWAMSTGHKAYFKVETTNANEYLAYHCFSKSGFKNKTQLISNKIIENSDFEVVINAIRDFIEKHEFIKDEMYLIHKREKYMRSSPITETQRKFIKGIIEPTVEATRSDALDVKKFTELFNSKVNGMSRLNAYQIIFAYTIGRKQSIMLWLKENFLNSDKSRKLITNDSILTENKNLVDDDDETQKDIKATDSPSASSHSDCTNALIEYKLKKQLSEAEIITEVHIESGIGKKLTVPVIIGLTGEMEKETCRLETDTEDNIIYIDDTFIKFTPSKGLADATSKVPTSSIFTNNTVSSSNASSLSTVSATRSSSLLSENTQWIELPIEYCKLPIEANIVFTTWCYNVRTAEKILLSTGRMSMFNETCTLNTGRITIVLEIAKNESDTEALITNEKDIDYTSKESVLEKIQFNNNRPLWLNKLTLSKIDALESKSIFSPNYQNSKVELSIGLPDFEIPIVFSDIKYVPISLPVYDPSNSVLNYDPTFNEITYANTKTGTIENNLPNIYSTDSLPFDPDQVRGEQMEDPVEQKFRRLERMQHLSPLDKELKPTLKMREALSHVMKKQFFEKMTAKERNMVWRYRWFMLTTLIIGNTPGWNNALINFIKCVDWNNNSEINEFELILKNLRENTSFNCDEIYNWSKESAFDIFIQKLQIIDCLELLSSNYKNSIVRGMAVKRLHSFGDSELSMFMVQLVQNIKNETFFPKESQDERFKGNYENYENGRSLSVSNVDVVHIDEEENELKPPNSAKSADTSNYTLASSEYQIVDTVNENCSSDAHIVEFIDNILFKNKKLKNLVTPEVPSKFIDLLIFRSIRDSSLTNYFYWCLKVEVEEEQIRNKKISAYGLTTNTSTIKNNIQISGENNKNFTIKSSKDVDNESADNMIFRLVHELTMKKFIITLVQSQHGKLKLYELRRQIELVDKLHTFCFKIKVEHRKETTPMKVEILKEMLNEKHKRTIFGSKYDSRNILLDDSRHESMVEFPKLAIPLDPSVIVNGTFPDESAVFKSSLNPLKITFKTTNGEKYPIMYKIGDDLRQDQFVIQIITLMEKILETENMDLKLKPYKILATGEVEGFIQFIPNNSLSHILSKYNNSILLYLQTFNPDPTANLGVNPQVMDNYVRSCAGYCVVTYILGVGDRHLENLLLSKDGHFFHADFGYILGQDPKPFPPLMKLPIQIIEGMGGSENINYKTFCQYCFITYITLRKNASLILNLVQLMINTSIPALRTVLENSEAEKMELLWKVEEKFMLDLNDEEAVLHFQNLIDSSVNAVLPVVIDRLHNLAQYWRS</sequence>
<evidence type="ECO:0000256" key="13">
    <source>
        <dbReference type="ARBA" id="ARBA00061999"/>
    </source>
</evidence>
<dbReference type="PROSITE" id="PS51547">
    <property type="entry name" value="C2_PI3K"/>
    <property type="match status" value="1"/>
</dbReference>
<dbReference type="GO" id="GO:0016303">
    <property type="term" value="F:1-phosphatidylinositol-3-kinase activity"/>
    <property type="evidence" value="ECO:0007669"/>
    <property type="project" value="UniProtKB-EC"/>
</dbReference>
<comment type="catalytic activity">
    <reaction evidence="10">
        <text>a 1,2-diacyl-sn-glycero-3-phospho-(1D-myo-inositol) + ATP = a 1,2-diacyl-sn-glycero-3-phospho-(1D-myo-inositol-3-phosphate) + ADP + H(+)</text>
        <dbReference type="Rhea" id="RHEA:12709"/>
        <dbReference type="ChEBI" id="CHEBI:15378"/>
        <dbReference type="ChEBI" id="CHEBI:30616"/>
        <dbReference type="ChEBI" id="CHEBI:57880"/>
        <dbReference type="ChEBI" id="CHEBI:58088"/>
        <dbReference type="ChEBI" id="CHEBI:456216"/>
        <dbReference type="EC" id="2.7.1.137"/>
    </reaction>
    <physiologicalReaction direction="left-to-right" evidence="10">
        <dbReference type="Rhea" id="RHEA:12710"/>
    </physiologicalReaction>
</comment>
<dbReference type="GO" id="GO:0016787">
    <property type="term" value="F:hydrolase activity"/>
    <property type="evidence" value="ECO:0007669"/>
    <property type="project" value="InterPro"/>
</dbReference>
<dbReference type="Gene3D" id="1.10.1070.11">
    <property type="entry name" value="Phosphatidylinositol 3-/4-kinase, catalytic domain"/>
    <property type="match status" value="1"/>
</dbReference>
<dbReference type="GO" id="GO:0006897">
    <property type="term" value="P:endocytosis"/>
    <property type="evidence" value="ECO:0007669"/>
    <property type="project" value="TreeGrafter"/>
</dbReference>
<feature type="domain" description="C2 PI3K-type" evidence="19">
    <location>
        <begin position="832"/>
        <end position="976"/>
    </location>
</feature>
<dbReference type="InterPro" id="IPR001263">
    <property type="entry name" value="PI3K_accessory_dom"/>
</dbReference>
<dbReference type="EMBL" id="PUHW01000081">
    <property type="protein sequence ID" value="KAG0689420.1"/>
    <property type="molecule type" value="Genomic_DNA"/>
</dbReference>
<dbReference type="PROSITE" id="PS51545">
    <property type="entry name" value="PIK_HELICAL"/>
    <property type="match status" value="1"/>
</dbReference>
<evidence type="ECO:0000256" key="7">
    <source>
        <dbReference type="ARBA" id="ARBA00022777"/>
    </source>
</evidence>
<dbReference type="InterPro" id="IPR036940">
    <property type="entry name" value="PI3/4_kinase_cat_sf"/>
</dbReference>
<dbReference type="SUPFAM" id="SSF48371">
    <property type="entry name" value="ARM repeat"/>
    <property type="match status" value="1"/>
</dbReference>
<dbReference type="SUPFAM" id="SSF49562">
    <property type="entry name" value="C2 domain (Calcium/lipid-binding domain, CaLB)"/>
    <property type="match status" value="1"/>
</dbReference>
<dbReference type="InterPro" id="IPR035892">
    <property type="entry name" value="C2_domain_sf"/>
</dbReference>
<accession>A0A9P7BGN1</accession>
<dbReference type="SUPFAM" id="SSF52540">
    <property type="entry name" value="P-loop containing nucleoside triphosphate hydrolases"/>
    <property type="match status" value="1"/>
</dbReference>
<evidence type="ECO:0000313" key="20">
    <source>
        <dbReference type="EMBL" id="KAG0689420.1"/>
    </source>
</evidence>
<dbReference type="GO" id="GO:0000407">
    <property type="term" value="C:phagophore assembly site"/>
    <property type="evidence" value="ECO:0007669"/>
    <property type="project" value="TreeGrafter"/>
</dbReference>
<comment type="function">
    <text evidence="12">Multifunctional phosphatidylinositol 3-kinase involved in acidification of vacuoles, pH-dependent cell growth, and autophagocytosis. Plays an important role in protein transport and virulence. Component of the autophagy-specific VPS34 PI3-kinase complex I essential to recruit the ATG8-phosphatidylinositol conjugate and the ATG12-ATG5 conjugate to the pre-autophagosomal structure. Also involved in endosome-to-Golgi retrograde transport as part of the VPS34 PI3-kinase complex II. This second complex is required for the endosome-to-Golgi retrieval of PEP1 and KEX2, and the recruitment of VPS5 and VPS7, two components of the retromer complex, to endosomal membranes (probably through the synthesis of a specific pool of phosphatidylinositol 3-phosphate recruiting the retromer to the endosomes). Finally, it might also be involved in ethanol tolerance and cell wall integrity.</text>
</comment>
<keyword evidence="9" id="KW-0067">ATP-binding</keyword>
<dbReference type="Gene3D" id="3.40.50.300">
    <property type="entry name" value="P-loop containing nucleotide triphosphate hydrolases"/>
    <property type="match status" value="2"/>
</dbReference>
<dbReference type="InterPro" id="IPR015433">
    <property type="entry name" value="PI3/4_kinase"/>
</dbReference>
<dbReference type="EC" id="2.7.1.137" evidence="4"/>
<evidence type="ECO:0000256" key="9">
    <source>
        <dbReference type="ARBA" id="ARBA00022840"/>
    </source>
</evidence>
<reference evidence="20" key="1">
    <citation type="submission" date="2020-11" db="EMBL/GenBank/DDBJ databases">
        <title>Kefir isolates.</title>
        <authorList>
            <person name="Marcisauskas S."/>
            <person name="Kim Y."/>
            <person name="Blasche S."/>
        </authorList>
    </citation>
    <scope>NUCLEOTIDE SEQUENCE</scope>
    <source>
        <strain evidence="20">Olga-1</strain>
    </source>
</reference>
<dbReference type="SMART" id="SM00146">
    <property type="entry name" value="PI3Kc"/>
    <property type="match status" value="1"/>
</dbReference>
<dbReference type="Gene3D" id="1.25.40.70">
    <property type="entry name" value="Phosphatidylinositol 3-kinase, accessory domain (PIK)"/>
    <property type="match status" value="1"/>
</dbReference>
<dbReference type="SUPFAM" id="SSF56112">
    <property type="entry name" value="Protein kinase-like (PK-like)"/>
    <property type="match status" value="1"/>
</dbReference>
<evidence type="ECO:0000256" key="5">
    <source>
        <dbReference type="ARBA" id="ARBA00022679"/>
    </source>
</evidence>
<evidence type="ECO:0000256" key="12">
    <source>
        <dbReference type="ARBA" id="ARBA00059175"/>
    </source>
</evidence>
<dbReference type="Pfam" id="PF00271">
    <property type="entry name" value="Helicase_C"/>
    <property type="match status" value="1"/>
</dbReference>
<dbReference type="InterPro" id="IPR011009">
    <property type="entry name" value="Kinase-like_dom_sf"/>
</dbReference>
<dbReference type="GO" id="GO:0005794">
    <property type="term" value="C:Golgi apparatus"/>
    <property type="evidence" value="ECO:0007669"/>
    <property type="project" value="UniProtKB-SubCell"/>
</dbReference>
<name>A0A9P7BGN1_9ASCO</name>
<dbReference type="FunFam" id="3.30.1010.10:FF:000002">
    <property type="entry name" value="Phosphatidylinositol 3-kinase catalytic subunit type 3"/>
    <property type="match status" value="1"/>
</dbReference>
<dbReference type="InterPro" id="IPR002420">
    <property type="entry name" value="PI3K-type_C2_dom"/>
</dbReference>
<dbReference type="GO" id="GO:0005777">
    <property type="term" value="C:peroxisome"/>
    <property type="evidence" value="ECO:0007669"/>
    <property type="project" value="TreeGrafter"/>
</dbReference>
<dbReference type="PROSITE" id="PS51194">
    <property type="entry name" value="HELICASE_CTER"/>
    <property type="match status" value="1"/>
</dbReference>
<keyword evidence="8" id="KW-0378">Hydrolase</keyword>
<dbReference type="GO" id="GO:0004386">
    <property type="term" value="F:helicase activity"/>
    <property type="evidence" value="ECO:0007669"/>
    <property type="project" value="UniProtKB-KW"/>
</dbReference>
<evidence type="ECO:0000256" key="6">
    <source>
        <dbReference type="ARBA" id="ARBA00022741"/>
    </source>
</evidence>
<dbReference type="Pfam" id="PF00613">
    <property type="entry name" value="PI3Ka"/>
    <property type="match status" value="1"/>
</dbReference>
<comment type="subunit">
    <text evidence="13">Component of the autophagy-specific VPS34 PI3-kinase complex I composed of at least VPS15, VPS30, VPS34, and of the VPS34 PI3-kinase complex II composed of VPS15, VPS30, VPS34 and VPS38. Interacts with VMNA7.</text>
</comment>
<protein>
    <recommendedName>
        <fullName evidence="11">Phosphatidylinositol 3-kinase VPS34</fullName>
        <ecNumber evidence="4">2.7.1.137</ecNumber>
    </recommendedName>
    <alternativeName>
        <fullName evidence="14">Vacuolar protein sorting-associated protein 34</fullName>
    </alternativeName>
</protein>
<dbReference type="Pfam" id="PF00792">
    <property type="entry name" value="PI3K_C2"/>
    <property type="match status" value="1"/>
</dbReference>
<dbReference type="PROSITE" id="PS50290">
    <property type="entry name" value="PI3_4_KINASE_3"/>
    <property type="match status" value="1"/>
</dbReference>
<dbReference type="Gene3D" id="2.60.40.150">
    <property type="entry name" value="C2 domain"/>
    <property type="match status" value="1"/>
</dbReference>
<dbReference type="SMART" id="SM00490">
    <property type="entry name" value="HELICc"/>
    <property type="match status" value="1"/>
</dbReference>
<dbReference type="SMART" id="SM00145">
    <property type="entry name" value="PI3Ka"/>
    <property type="match status" value="1"/>
</dbReference>
<keyword evidence="6" id="KW-0547">Nucleotide-binding</keyword>
<dbReference type="InterPro" id="IPR027417">
    <property type="entry name" value="P-loop_NTPase"/>
</dbReference>
<proteinExistence type="inferred from homology"/>
<dbReference type="GO" id="GO:0005524">
    <property type="term" value="F:ATP binding"/>
    <property type="evidence" value="ECO:0007669"/>
    <property type="project" value="UniProtKB-KW"/>
</dbReference>
<evidence type="ECO:0000259" key="18">
    <source>
        <dbReference type="PROSITE" id="PS51545"/>
    </source>
</evidence>
<dbReference type="Proteomes" id="UP000697127">
    <property type="component" value="Unassembled WGS sequence"/>
</dbReference>
<gene>
    <name evidence="20" type="primary">VPS34</name>
    <name evidence="20" type="ORF">C6P40_005068</name>
</gene>
<evidence type="ECO:0000259" key="15">
    <source>
        <dbReference type="PROSITE" id="PS50290"/>
    </source>
</evidence>
<evidence type="ECO:0000259" key="16">
    <source>
        <dbReference type="PROSITE" id="PS51192"/>
    </source>
</evidence>
<keyword evidence="7" id="KW-0418">Kinase</keyword>
<dbReference type="GO" id="GO:0000045">
    <property type="term" value="P:autophagosome assembly"/>
    <property type="evidence" value="ECO:0007669"/>
    <property type="project" value="TreeGrafter"/>
</dbReference>
<evidence type="ECO:0000256" key="1">
    <source>
        <dbReference type="ARBA" id="ARBA00004150"/>
    </source>
</evidence>
<comment type="subcellular location">
    <subcellularLocation>
        <location evidence="2">Endosome membrane</location>
        <topology evidence="2">Peripheral membrane protein</topology>
    </subcellularLocation>
    <subcellularLocation>
        <location evidence="1">Golgi apparatus</location>
        <location evidence="1">trans-Golgi network membrane</location>
        <topology evidence="1">Peripheral membrane protein</topology>
    </subcellularLocation>
</comment>
<organism evidence="20 21">
    <name type="scientific">Pichia californica</name>
    <dbReference type="NCBI Taxonomy" id="460514"/>
    <lineage>
        <taxon>Eukaryota</taxon>
        <taxon>Fungi</taxon>
        <taxon>Dikarya</taxon>
        <taxon>Ascomycota</taxon>
        <taxon>Saccharomycotina</taxon>
        <taxon>Pichiomycetes</taxon>
        <taxon>Pichiales</taxon>
        <taxon>Pichiaceae</taxon>
        <taxon>Pichia</taxon>
    </lineage>
</organism>
<evidence type="ECO:0000256" key="8">
    <source>
        <dbReference type="ARBA" id="ARBA00022806"/>
    </source>
</evidence>
<evidence type="ECO:0000256" key="4">
    <source>
        <dbReference type="ARBA" id="ARBA00012073"/>
    </source>
</evidence>
<dbReference type="Pfam" id="PF04851">
    <property type="entry name" value="ResIII"/>
    <property type="match status" value="1"/>
</dbReference>
<keyword evidence="8" id="KW-0347">Helicase</keyword>
<dbReference type="GO" id="GO:0048015">
    <property type="term" value="P:phosphatidylinositol-mediated signaling"/>
    <property type="evidence" value="ECO:0007669"/>
    <property type="project" value="TreeGrafter"/>
</dbReference>
<dbReference type="CDD" id="cd00896">
    <property type="entry name" value="PI3Kc_III"/>
    <property type="match status" value="1"/>
</dbReference>
<comment type="similarity">
    <text evidence="3">Belongs to the PI3/PI4-kinase family. Type III PI4K subfamily.</text>
</comment>
<dbReference type="FunFam" id="1.10.1070.11:FF:000002">
    <property type="entry name" value="Phosphatidylinositol 3-kinase catalytic subunit type 3"/>
    <property type="match status" value="1"/>
</dbReference>
<dbReference type="PANTHER" id="PTHR10048:SF7">
    <property type="entry name" value="PHOSPHATIDYLINOSITOL 3-KINASE CATALYTIC SUBUNIT TYPE 3"/>
    <property type="match status" value="1"/>
</dbReference>
<keyword evidence="5" id="KW-0808">Transferase</keyword>
<dbReference type="InterPro" id="IPR018936">
    <property type="entry name" value="PI3/4_kinase_CS"/>
</dbReference>
<dbReference type="InterPro" id="IPR001650">
    <property type="entry name" value="Helicase_C-like"/>
</dbReference>
<comment type="caution">
    <text evidence="20">The sequence shown here is derived from an EMBL/GenBank/DDBJ whole genome shotgun (WGS) entry which is preliminary data.</text>
</comment>
<evidence type="ECO:0000256" key="3">
    <source>
        <dbReference type="ARBA" id="ARBA00006209"/>
    </source>
</evidence>
<dbReference type="InterPro" id="IPR016024">
    <property type="entry name" value="ARM-type_fold"/>
</dbReference>